<dbReference type="RefSeq" id="WP_208845790.1">
    <property type="nucleotide sequence ID" value="NZ_JAGGDJ010000001.1"/>
</dbReference>
<organism evidence="4 5">
    <name type="scientific">Paenibacillus artemisiicola</name>
    <dbReference type="NCBI Taxonomy" id="1172618"/>
    <lineage>
        <taxon>Bacteria</taxon>
        <taxon>Bacillati</taxon>
        <taxon>Bacillota</taxon>
        <taxon>Bacilli</taxon>
        <taxon>Bacillales</taxon>
        <taxon>Paenibacillaceae</taxon>
        <taxon>Paenibacillus</taxon>
    </lineage>
</organism>
<evidence type="ECO:0000313" key="5">
    <source>
        <dbReference type="Proteomes" id="UP000670947"/>
    </source>
</evidence>
<dbReference type="InterPro" id="IPR039532">
    <property type="entry name" value="TetR_C_Firmicutes"/>
</dbReference>
<dbReference type="SUPFAM" id="SSF46689">
    <property type="entry name" value="Homeodomain-like"/>
    <property type="match status" value="1"/>
</dbReference>
<dbReference type="PANTHER" id="PTHR43479:SF7">
    <property type="entry name" value="TETR-FAMILY TRANSCRIPTIONAL REGULATOR"/>
    <property type="match status" value="1"/>
</dbReference>
<gene>
    <name evidence="4" type="ORF">I8J29_01360</name>
</gene>
<keyword evidence="5" id="KW-1185">Reference proteome</keyword>
<dbReference type="Pfam" id="PF00440">
    <property type="entry name" value="TetR_N"/>
    <property type="match status" value="1"/>
</dbReference>
<reference evidence="4 5" key="1">
    <citation type="submission" date="2021-03" db="EMBL/GenBank/DDBJ databases">
        <title>Paenibacillus artemisicola MWE-103 whole genome sequence.</title>
        <authorList>
            <person name="Ham Y.J."/>
        </authorList>
    </citation>
    <scope>NUCLEOTIDE SEQUENCE [LARGE SCALE GENOMIC DNA]</scope>
    <source>
        <strain evidence="4 5">MWE-103</strain>
    </source>
</reference>
<dbReference type="InterPro" id="IPR001647">
    <property type="entry name" value="HTH_TetR"/>
</dbReference>
<name>A0ABS3W3E5_9BACL</name>
<comment type="caution">
    <text evidence="4">The sequence shown here is derived from an EMBL/GenBank/DDBJ whole genome shotgun (WGS) entry which is preliminary data.</text>
</comment>
<protein>
    <submittedName>
        <fullName evidence="4">TetR/AcrR family transcriptional regulator</fullName>
    </submittedName>
</protein>
<dbReference type="PROSITE" id="PS50977">
    <property type="entry name" value="HTH_TETR_2"/>
    <property type="match status" value="1"/>
</dbReference>
<feature type="domain" description="HTH tetR-type" evidence="3">
    <location>
        <begin position="12"/>
        <end position="72"/>
    </location>
</feature>
<feature type="DNA-binding region" description="H-T-H motif" evidence="2">
    <location>
        <begin position="35"/>
        <end position="54"/>
    </location>
</feature>
<evidence type="ECO:0000256" key="2">
    <source>
        <dbReference type="PROSITE-ProRule" id="PRU00335"/>
    </source>
</evidence>
<dbReference type="Gene3D" id="1.10.357.10">
    <property type="entry name" value="Tetracycline Repressor, domain 2"/>
    <property type="match status" value="1"/>
</dbReference>
<evidence type="ECO:0000259" key="3">
    <source>
        <dbReference type="PROSITE" id="PS50977"/>
    </source>
</evidence>
<dbReference type="Proteomes" id="UP000670947">
    <property type="component" value="Unassembled WGS sequence"/>
</dbReference>
<dbReference type="PANTHER" id="PTHR43479">
    <property type="entry name" value="ACREF/ENVCD OPERON REPRESSOR-RELATED"/>
    <property type="match status" value="1"/>
</dbReference>
<dbReference type="EMBL" id="JAGGDJ010000001">
    <property type="protein sequence ID" value="MBO7742824.1"/>
    <property type="molecule type" value="Genomic_DNA"/>
</dbReference>
<evidence type="ECO:0000256" key="1">
    <source>
        <dbReference type="ARBA" id="ARBA00023125"/>
    </source>
</evidence>
<accession>A0ABS3W3E5</accession>
<dbReference type="InterPro" id="IPR050624">
    <property type="entry name" value="HTH-type_Tx_Regulator"/>
</dbReference>
<keyword evidence="1 2" id="KW-0238">DNA-binding</keyword>
<dbReference type="InterPro" id="IPR009057">
    <property type="entry name" value="Homeodomain-like_sf"/>
</dbReference>
<dbReference type="Pfam" id="PF14278">
    <property type="entry name" value="TetR_C_8"/>
    <property type="match status" value="1"/>
</dbReference>
<evidence type="ECO:0000313" key="4">
    <source>
        <dbReference type="EMBL" id="MBO7742824.1"/>
    </source>
</evidence>
<proteinExistence type="predicted"/>
<sequence length="193" mass="21873">MNAEAKLDRRVVKTREAINKAFLELFAEKEFQQITINDISDRANVNRGTVYLHYADKYDLLDKNIESHLNRLLAFCGHGDAASTDDISALGSELKPVFDYLAANYPFFSAMFANQRTSVFRERMLAFVAGGVRRKLEANGGAARVDHELHAEFMASAFVGIVEWWIRRAMPHSPEAMAEQLSDLFAKNDIELR</sequence>
<dbReference type="PRINTS" id="PR00455">
    <property type="entry name" value="HTHTETR"/>
</dbReference>